<dbReference type="EMBL" id="MHQY01000033">
    <property type="protein sequence ID" value="OHA13198.1"/>
    <property type="molecule type" value="Genomic_DNA"/>
</dbReference>
<evidence type="ECO:0000313" key="2">
    <source>
        <dbReference type="EMBL" id="OHA13198.1"/>
    </source>
</evidence>
<feature type="domain" description="DUF5678" evidence="1">
    <location>
        <begin position="19"/>
        <end position="67"/>
    </location>
</feature>
<evidence type="ECO:0000313" key="3">
    <source>
        <dbReference type="Proteomes" id="UP000177171"/>
    </source>
</evidence>
<dbReference type="AlphaFoldDB" id="A0A1G2LNK3"/>
<proteinExistence type="predicted"/>
<dbReference type="Pfam" id="PF18929">
    <property type="entry name" value="DUF5678"/>
    <property type="match status" value="1"/>
</dbReference>
<reference evidence="2 3" key="1">
    <citation type="journal article" date="2016" name="Nat. Commun.">
        <title>Thousands of microbial genomes shed light on interconnected biogeochemical processes in an aquifer system.</title>
        <authorList>
            <person name="Anantharaman K."/>
            <person name="Brown C.T."/>
            <person name="Hug L.A."/>
            <person name="Sharon I."/>
            <person name="Castelle C.J."/>
            <person name="Probst A.J."/>
            <person name="Thomas B.C."/>
            <person name="Singh A."/>
            <person name="Wilkins M.J."/>
            <person name="Karaoz U."/>
            <person name="Brodie E.L."/>
            <person name="Williams K.H."/>
            <person name="Hubbard S.S."/>
            <person name="Banfield J.F."/>
        </authorList>
    </citation>
    <scope>NUCLEOTIDE SEQUENCE [LARGE SCALE GENOMIC DNA]</scope>
</reference>
<dbReference type="Proteomes" id="UP000177171">
    <property type="component" value="Unassembled WGS sequence"/>
</dbReference>
<evidence type="ECO:0000259" key="1">
    <source>
        <dbReference type="Pfam" id="PF18929"/>
    </source>
</evidence>
<gene>
    <name evidence="2" type="ORF">A3G49_02430</name>
</gene>
<protein>
    <recommendedName>
        <fullName evidence="1">DUF5678 domain-containing protein</fullName>
    </recommendedName>
</protein>
<comment type="caution">
    <text evidence="2">The sequence shown here is derived from an EMBL/GenBank/DDBJ whole genome shotgun (WGS) entry which is preliminary data.</text>
</comment>
<accession>A0A1G2LNK3</accession>
<organism evidence="2 3">
    <name type="scientific">Candidatus Sungbacteria bacterium RIFCSPLOWO2_12_FULL_41_11</name>
    <dbReference type="NCBI Taxonomy" id="1802286"/>
    <lineage>
        <taxon>Bacteria</taxon>
        <taxon>Candidatus Sungiibacteriota</taxon>
    </lineage>
</organism>
<name>A0A1G2LNK3_9BACT</name>
<dbReference type="InterPro" id="IPR043734">
    <property type="entry name" value="DUF5678"/>
</dbReference>
<sequence>MVILTQKKRFKSRELIIDFERYRGQHVAIFNNRVIGRGSSATEAIKEALRFSPRLERSQLILFFVPKQPIFIYFFQA</sequence>